<dbReference type="CDD" id="cd10170">
    <property type="entry name" value="ASKHA_NBD_HSP70"/>
    <property type="match status" value="1"/>
</dbReference>
<dbReference type="SUPFAM" id="SSF53067">
    <property type="entry name" value="Actin-like ATPase domain"/>
    <property type="match status" value="2"/>
</dbReference>
<sequence>MPSTQPYRGTTRKLVVAFDVGTTYSGIAYALLDPGAEPKIQGVTRFPGQENAAGDSKIPSILYYNPDGSVHAVGAEAALPGLTLDAEDAGLHFVEWFKLHLRPSALESEDVIRSRVPPLPLGKTVGDIFADFLAYLFACTRRYITETHGNGDRLWSSVEKNIEFVLSHPNGWEGSQQTKMRQAAVQAGLIPDTQAGYARVHFVTEGEASLHFCVQSGLATESVKNGHSVVIVDAGGGTVDLSTYKFTSVLPMSIEEIVSPDCIMQGSTTVNARAGAFLEAKLYDSKYGNEEDVKTMLECFEKSTKPIFKDAGETSYIRFGSMSCNDATVGIRRGQIALAGSDVASFFMPAIDAIVDAVRKQKEAAPDGSPLGMVFLVGGFAASPWLFLQLTNALWDMGLSVSRPDRHTSKAVAEGAVSFYLDHWVSARVTRVTYGVECTIHYDESKPDHLQRRGNMRTRPSGRQVIPDHFSVILAKGARIREDDEVSHGYYKEAREAVALNRITAEITCYRGRSKEPRWTDVEPEMYSTLCTVHADTSRVLKMMQHSGNGVYYTQDYKVVLLCGTTELKAQLSWMEGWRLSSGPATIVYDDDTETVD</sequence>
<dbReference type="AlphaFoldDB" id="A0A8H7P0E3"/>
<name>A0A8H7P0E3_9APHY</name>
<dbReference type="PANTHER" id="PTHR14187">
    <property type="entry name" value="ALPHA KINASE/ELONGATION FACTOR 2 KINASE"/>
    <property type="match status" value="1"/>
</dbReference>
<evidence type="ECO:0000313" key="2">
    <source>
        <dbReference type="Proteomes" id="UP000639403"/>
    </source>
</evidence>
<dbReference type="Proteomes" id="UP000639403">
    <property type="component" value="Unassembled WGS sequence"/>
</dbReference>
<protein>
    <submittedName>
        <fullName evidence="1">Uncharacterized protein</fullName>
    </submittedName>
</protein>
<organism evidence="1 2">
    <name type="scientific">Rhodonia placenta</name>
    <dbReference type="NCBI Taxonomy" id="104341"/>
    <lineage>
        <taxon>Eukaryota</taxon>
        <taxon>Fungi</taxon>
        <taxon>Dikarya</taxon>
        <taxon>Basidiomycota</taxon>
        <taxon>Agaricomycotina</taxon>
        <taxon>Agaricomycetes</taxon>
        <taxon>Polyporales</taxon>
        <taxon>Adustoporiaceae</taxon>
        <taxon>Rhodonia</taxon>
    </lineage>
</organism>
<reference evidence="1" key="2">
    <citation type="journal article" name="Front. Microbiol.">
        <title>Degradative Capacity of Two Strains of Rhodonia placenta: From Phenotype to Genotype.</title>
        <authorList>
            <person name="Kolle M."/>
            <person name="Horta M.A.C."/>
            <person name="Nowrousian M."/>
            <person name="Ohm R.A."/>
            <person name="Benz J.P."/>
            <person name="Pilgard A."/>
        </authorList>
    </citation>
    <scope>NUCLEOTIDE SEQUENCE</scope>
    <source>
        <strain evidence="1">FPRL280</strain>
    </source>
</reference>
<evidence type="ECO:0000313" key="1">
    <source>
        <dbReference type="EMBL" id="KAF9812312.1"/>
    </source>
</evidence>
<dbReference type="Gene3D" id="3.30.420.40">
    <property type="match status" value="1"/>
</dbReference>
<proteinExistence type="predicted"/>
<dbReference type="EMBL" id="JADOXO010000134">
    <property type="protein sequence ID" value="KAF9812312.1"/>
    <property type="molecule type" value="Genomic_DNA"/>
</dbReference>
<dbReference type="InterPro" id="IPR043129">
    <property type="entry name" value="ATPase_NBD"/>
</dbReference>
<dbReference type="PANTHER" id="PTHR14187:SF5">
    <property type="entry name" value="HEAT SHOCK 70 KDA PROTEIN 12A"/>
    <property type="match status" value="1"/>
</dbReference>
<comment type="caution">
    <text evidence="1">The sequence shown here is derived from an EMBL/GenBank/DDBJ whole genome shotgun (WGS) entry which is preliminary data.</text>
</comment>
<gene>
    <name evidence="1" type="ORF">IEO21_06254</name>
</gene>
<reference evidence="1" key="1">
    <citation type="submission" date="2020-11" db="EMBL/GenBank/DDBJ databases">
        <authorList>
            <person name="Koelle M."/>
            <person name="Horta M.A.C."/>
            <person name="Nowrousian M."/>
            <person name="Ohm R.A."/>
            <person name="Benz P."/>
            <person name="Pilgard A."/>
        </authorList>
    </citation>
    <scope>NUCLEOTIDE SEQUENCE</scope>
    <source>
        <strain evidence="1">FPRL280</strain>
    </source>
</reference>
<accession>A0A8H7P0E3</accession>